<keyword evidence="5" id="KW-0548">Nucleotidyltransferase</keyword>
<dbReference type="Gene3D" id="3.30.420.10">
    <property type="entry name" value="Ribonuclease H-like superfamily/Ribonuclease H"/>
    <property type="match status" value="1"/>
</dbReference>
<dbReference type="InterPro" id="IPR036420">
    <property type="entry name" value="BRCT_dom_sf"/>
</dbReference>
<dbReference type="EC" id="2.7.7.7" evidence="5"/>
<dbReference type="AlphaFoldDB" id="A0A7W7GC53"/>
<evidence type="ECO:0000256" key="3">
    <source>
        <dbReference type="ARBA" id="ARBA00022839"/>
    </source>
</evidence>
<evidence type="ECO:0000313" key="5">
    <source>
        <dbReference type="EMBL" id="MBB4704197.1"/>
    </source>
</evidence>
<dbReference type="SUPFAM" id="SSF53098">
    <property type="entry name" value="Ribonuclease H-like"/>
    <property type="match status" value="1"/>
</dbReference>
<protein>
    <submittedName>
        <fullName evidence="5">DNA polymerase-3 subunit epsilon</fullName>
        <ecNumber evidence="5">2.7.7.7</ecNumber>
    </submittedName>
</protein>
<dbReference type="InterPro" id="IPR013520">
    <property type="entry name" value="Ribonucl_H"/>
</dbReference>
<keyword evidence="1" id="KW-0540">Nuclease</keyword>
<feature type="domain" description="Exonuclease" evidence="4">
    <location>
        <begin position="19"/>
        <end position="186"/>
    </location>
</feature>
<dbReference type="GO" id="GO:0008408">
    <property type="term" value="F:3'-5' exonuclease activity"/>
    <property type="evidence" value="ECO:0007669"/>
    <property type="project" value="TreeGrafter"/>
</dbReference>
<dbReference type="Gene3D" id="3.40.50.10190">
    <property type="entry name" value="BRCT domain"/>
    <property type="match status" value="1"/>
</dbReference>
<dbReference type="InterPro" id="IPR036397">
    <property type="entry name" value="RNaseH_sf"/>
</dbReference>
<evidence type="ECO:0000313" key="6">
    <source>
        <dbReference type="Proteomes" id="UP000542210"/>
    </source>
</evidence>
<reference evidence="5 6" key="1">
    <citation type="submission" date="2020-08" db="EMBL/GenBank/DDBJ databases">
        <title>Sequencing the genomes of 1000 actinobacteria strains.</title>
        <authorList>
            <person name="Klenk H.-P."/>
        </authorList>
    </citation>
    <scope>NUCLEOTIDE SEQUENCE [LARGE SCALE GENOMIC DNA]</scope>
    <source>
        <strain evidence="5 6">DSM 45784</strain>
    </source>
</reference>
<keyword evidence="3" id="KW-0269">Exonuclease</keyword>
<keyword evidence="5" id="KW-0808">Transferase</keyword>
<sequence length="314" mass="33537">MAHDLADPASSSEAADPPGYAVVDLETTGLRSSWHDRVIEIGVVHLSPAGEVTGEWSTLVNPGRDLGPQHVHGVRAADVRLAPAFGQVARRLAGLLRGRVLAAHNLPFEVGFLAREFERLGVRAPLRTELGVCTMAEAARFLPYGGRGLARCCALAGVPLQDHHDALADARAAAGLLRHYIRLSGGWRERLEAAAATVWPAPSGPDLPWVRRGAAGPRTRPAGPELRLRPGDLVAFTGDLPGGREGWEARAERAGYTVHPRVTRRVRVLVAADPDTLSRKAGTARAYGVPILTPPEFAGLIPPDVPVLTPRRGR</sequence>
<dbReference type="GO" id="GO:0003887">
    <property type="term" value="F:DNA-directed DNA polymerase activity"/>
    <property type="evidence" value="ECO:0007669"/>
    <property type="project" value="UniProtKB-EC"/>
</dbReference>
<evidence type="ECO:0000256" key="1">
    <source>
        <dbReference type="ARBA" id="ARBA00022722"/>
    </source>
</evidence>
<dbReference type="PANTHER" id="PTHR30231">
    <property type="entry name" value="DNA POLYMERASE III SUBUNIT EPSILON"/>
    <property type="match status" value="1"/>
</dbReference>
<proteinExistence type="predicted"/>
<dbReference type="GO" id="GO:0005829">
    <property type="term" value="C:cytosol"/>
    <property type="evidence" value="ECO:0007669"/>
    <property type="project" value="TreeGrafter"/>
</dbReference>
<dbReference type="Proteomes" id="UP000542210">
    <property type="component" value="Unassembled WGS sequence"/>
</dbReference>
<name>A0A7W7GC53_9ACTN</name>
<comment type="caution">
    <text evidence="5">The sequence shown here is derived from an EMBL/GenBank/DDBJ whole genome shotgun (WGS) entry which is preliminary data.</text>
</comment>
<dbReference type="PANTHER" id="PTHR30231:SF4">
    <property type="entry name" value="PROTEIN NEN2"/>
    <property type="match status" value="1"/>
</dbReference>
<dbReference type="GO" id="GO:0003676">
    <property type="term" value="F:nucleic acid binding"/>
    <property type="evidence" value="ECO:0007669"/>
    <property type="project" value="InterPro"/>
</dbReference>
<keyword evidence="6" id="KW-1185">Reference proteome</keyword>
<dbReference type="SMART" id="SM00479">
    <property type="entry name" value="EXOIII"/>
    <property type="match status" value="1"/>
</dbReference>
<dbReference type="InterPro" id="IPR012337">
    <property type="entry name" value="RNaseH-like_sf"/>
</dbReference>
<gene>
    <name evidence="5" type="ORF">BJ982_005741</name>
</gene>
<dbReference type="EMBL" id="JACHND010000001">
    <property type="protein sequence ID" value="MBB4704197.1"/>
    <property type="molecule type" value="Genomic_DNA"/>
</dbReference>
<dbReference type="CDD" id="cd06127">
    <property type="entry name" value="DEDDh"/>
    <property type="match status" value="1"/>
</dbReference>
<accession>A0A7W7GC53</accession>
<evidence type="ECO:0000259" key="4">
    <source>
        <dbReference type="SMART" id="SM00479"/>
    </source>
</evidence>
<organism evidence="5 6">
    <name type="scientific">Sphaerisporangium siamense</name>
    <dbReference type="NCBI Taxonomy" id="795645"/>
    <lineage>
        <taxon>Bacteria</taxon>
        <taxon>Bacillati</taxon>
        <taxon>Actinomycetota</taxon>
        <taxon>Actinomycetes</taxon>
        <taxon>Streptosporangiales</taxon>
        <taxon>Streptosporangiaceae</taxon>
        <taxon>Sphaerisporangium</taxon>
    </lineage>
</organism>
<keyword evidence="2" id="KW-0378">Hydrolase</keyword>
<dbReference type="FunFam" id="3.30.420.10:FF:000045">
    <property type="entry name" value="3'-5' exonuclease DinG"/>
    <property type="match status" value="1"/>
</dbReference>
<evidence type="ECO:0000256" key="2">
    <source>
        <dbReference type="ARBA" id="ARBA00022801"/>
    </source>
</evidence>
<dbReference type="SUPFAM" id="SSF52113">
    <property type="entry name" value="BRCT domain"/>
    <property type="match status" value="1"/>
</dbReference>
<dbReference type="Pfam" id="PF00929">
    <property type="entry name" value="RNase_T"/>
    <property type="match status" value="1"/>
</dbReference>
<dbReference type="RefSeq" id="WP_184885096.1">
    <property type="nucleotide sequence ID" value="NZ_BOOV01000012.1"/>
</dbReference>